<feature type="binding site" evidence="4">
    <location>
        <position position="127"/>
    </location>
    <ligand>
        <name>Mn(2+)</name>
        <dbReference type="ChEBI" id="CHEBI:29035"/>
        <label>1</label>
    </ligand>
</feature>
<dbReference type="GO" id="GO:0008783">
    <property type="term" value="F:agmatinase activity"/>
    <property type="evidence" value="ECO:0007669"/>
    <property type="project" value="TreeGrafter"/>
</dbReference>
<dbReference type="PRINTS" id="PR00116">
    <property type="entry name" value="ARGINASE"/>
</dbReference>
<dbReference type="EMBL" id="FOYZ01000012">
    <property type="protein sequence ID" value="SFR96935.1"/>
    <property type="molecule type" value="Genomic_DNA"/>
</dbReference>
<dbReference type="STRING" id="37658.SAMN05661086_02950"/>
<evidence type="ECO:0000256" key="4">
    <source>
        <dbReference type="PIRSR" id="PIRSR036979-1"/>
    </source>
</evidence>
<dbReference type="InterPro" id="IPR006035">
    <property type="entry name" value="Ureohydrolase"/>
</dbReference>
<keyword evidence="2 4" id="KW-0479">Metal-binding</keyword>
<dbReference type="InterPro" id="IPR005925">
    <property type="entry name" value="Agmatinase-rel"/>
</dbReference>
<dbReference type="InterPro" id="IPR023696">
    <property type="entry name" value="Ureohydrolase_dom_sf"/>
</dbReference>
<keyword evidence="3 5" id="KW-0378">Hydrolase</keyword>
<gene>
    <name evidence="6" type="ORF">SAMN05661086_02950</name>
</gene>
<keyword evidence="7" id="KW-1185">Reference proteome</keyword>
<dbReference type="Pfam" id="PF00491">
    <property type="entry name" value="Arginase"/>
    <property type="match status" value="1"/>
</dbReference>
<keyword evidence="4" id="KW-0464">Manganese</keyword>
<comment type="cofactor">
    <cofactor evidence="4">
        <name>Mn(2+)</name>
        <dbReference type="ChEBI" id="CHEBI:29035"/>
    </cofactor>
    <text evidence="4">Binds 2 manganese ions per subunit.</text>
</comment>
<dbReference type="PROSITE" id="PS51409">
    <property type="entry name" value="ARGINASE_2"/>
    <property type="match status" value="1"/>
</dbReference>
<feature type="binding site" evidence="4">
    <location>
        <position position="243"/>
    </location>
    <ligand>
        <name>Mn(2+)</name>
        <dbReference type="ChEBI" id="CHEBI:29035"/>
        <label>1</label>
    </ligand>
</feature>
<dbReference type="PANTHER" id="PTHR11358:SF26">
    <property type="entry name" value="GUANIDINO ACID HYDROLASE, MITOCHONDRIAL"/>
    <property type="match status" value="1"/>
</dbReference>
<evidence type="ECO:0000256" key="5">
    <source>
        <dbReference type="RuleBase" id="RU003684"/>
    </source>
</evidence>
<dbReference type="CDD" id="cd11592">
    <property type="entry name" value="Agmatinase_PAH"/>
    <property type="match status" value="1"/>
</dbReference>
<dbReference type="AlphaFoldDB" id="A0A1I6L0D8"/>
<dbReference type="GO" id="GO:0033389">
    <property type="term" value="P:putrescine biosynthetic process from arginine, via agmatine"/>
    <property type="evidence" value="ECO:0007669"/>
    <property type="project" value="TreeGrafter"/>
</dbReference>
<feature type="binding site" evidence="4">
    <location>
        <position position="152"/>
    </location>
    <ligand>
        <name>Mn(2+)</name>
        <dbReference type="ChEBI" id="CHEBI:29035"/>
        <label>1</label>
    </ligand>
</feature>
<dbReference type="InterPro" id="IPR020855">
    <property type="entry name" value="Ureohydrolase_Mn_BS"/>
</dbReference>
<feature type="binding site" evidence="4">
    <location>
        <position position="154"/>
    </location>
    <ligand>
        <name>Mn(2+)</name>
        <dbReference type="ChEBI" id="CHEBI:29035"/>
        <label>1</label>
    </ligand>
</feature>
<feature type="binding site" evidence="4">
    <location>
        <position position="241"/>
    </location>
    <ligand>
        <name>Mn(2+)</name>
        <dbReference type="ChEBI" id="CHEBI:29035"/>
        <label>1</label>
    </ligand>
</feature>
<accession>A0A1I6L0D8</accession>
<proteinExistence type="inferred from homology"/>
<dbReference type="PIRSF" id="PIRSF036979">
    <property type="entry name" value="Arginase"/>
    <property type="match status" value="1"/>
</dbReference>
<feature type="binding site" evidence="4">
    <location>
        <position position="150"/>
    </location>
    <ligand>
        <name>Mn(2+)</name>
        <dbReference type="ChEBI" id="CHEBI:29035"/>
        <label>1</label>
    </ligand>
</feature>
<dbReference type="RefSeq" id="WP_177214745.1">
    <property type="nucleotide sequence ID" value="NZ_FOYZ01000012.1"/>
</dbReference>
<dbReference type="NCBIfam" id="TIGR01230">
    <property type="entry name" value="agmatinase"/>
    <property type="match status" value="1"/>
</dbReference>
<dbReference type="Gene3D" id="3.40.800.10">
    <property type="entry name" value="Ureohydrolase domain"/>
    <property type="match status" value="1"/>
</dbReference>
<evidence type="ECO:0000313" key="7">
    <source>
        <dbReference type="Proteomes" id="UP000199659"/>
    </source>
</evidence>
<evidence type="ECO:0000256" key="3">
    <source>
        <dbReference type="ARBA" id="ARBA00022801"/>
    </source>
</evidence>
<dbReference type="SUPFAM" id="SSF52768">
    <property type="entry name" value="Arginase/deacetylase"/>
    <property type="match status" value="1"/>
</dbReference>
<dbReference type="PROSITE" id="PS01053">
    <property type="entry name" value="ARGINASE_1"/>
    <property type="match status" value="1"/>
</dbReference>
<sequence length="317" mass="35397">MERIKNMKEFYCSTPRYCDIPTFMRIPQYGQIDNPDIIVIGIPFDDTSSYRSGSRFGPREIRNASTCLKKYNRCLDVDIFADSITVDYGDIPVIPGYIEKSYTLISECIKKVVVHDNAIPISIGGDHGIILPELRGLKEKHGKLSVISFDAHRDCSKSHFGELYGHGTTLRRAIEEELIEPSTSVILGVRGSGYSPNDYKIAQDLSFNLIDMETYIESNPKDIVKTIRETVGKNKCILTFDMDCVDPAYAPAINTPEIGGFTSRECLYMIRNLTGINIVAADLVEVNPQYDSGGITNFLAASILFEIISVIVKNLKI</sequence>
<name>A0A1I6L0D8_9FIRM</name>
<evidence type="ECO:0000256" key="1">
    <source>
        <dbReference type="ARBA" id="ARBA00009227"/>
    </source>
</evidence>
<reference evidence="6 7" key="1">
    <citation type="submission" date="2016-10" db="EMBL/GenBank/DDBJ databases">
        <authorList>
            <person name="de Groot N.N."/>
        </authorList>
    </citation>
    <scope>NUCLEOTIDE SEQUENCE [LARGE SCALE GENOMIC DNA]</scope>
    <source>
        <strain evidence="6 7">743A</strain>
    </source>
</reference>
<dbReference type="Proteomes" id="UP000199659">
    <property type="component" value="Unassembled WGS sequence"/>
</dbReference>
<dbReference type="PANTHER" id="PTHR11358">
    <property type="entry name" value="ARGINASE/AGMATINASE"/>
    <property type="match status" value="1"/>
</dbReference>
<evidence type="ECO:0000256" key="2">
    <source>
        <dbReference type="ARBA" id="ARBA00022723"/>
    </source>
</evidence>
<dbReference type="GO" id="GO:0046872">
    <property type="term" value="F:metal ion binding"/>
    <property type="evidence" value="ECO:0007669"/>
    <property type="project" value="UniProtKB-KW"/>
</dbReference>
<organism evidence="6 7">
    <name type="scientific">Anaeromicropila populeti</name>
    <dbReference type="NCBI Taxonomy" id="37658"/>
    <lineage>
        <taxon>Bacteria</taxon>
        <taxon>Bacillati</taxon>
        <taxon>Bacillota</taxon>
        <taxon>Clostridia</taxon>
        <taxon>Lachnospirales</taxon>
        <taxon>Lachnospiraceae</taxon>
        <taxon>Anaeromicropila</taxon>
    </lineage>
</organism>
<comment type="similarity">
    <text evidence="1">Belongs to the arginase family. Agmatinase subfamily.</text>
</comment>
<evidence type="ECO:0000313" key="6">
    <source>
        <dbReference type="EMBL" id="SFR96935.1"/>
    </source>
</evidence>
<protein>
    <submittedName>
        <fullName evidence="6">Agmatinase</fullName>
    </submittedName>
</protein>